<evidence type="ECO:0000313" key="1">
    <source>
        <dbReference type="EMBL" id="KAK0439981.1"/>
    </source>
</evidence>
<organism evidence="1 2">
    <name type="scientific">Armillaria tabescens</name>
    <name type="common">Ringless honey mushroom</name>
    <name type="synonym">Agaricus tabescens</name>
    <dbReference type="NCBI Taxonomy" id="1929756"/>
    <lineage>
        <taxon>Eukaryota</taxon>
        <taxon>Fungi</taxon>
        <taxon>Dikarya</taxon>
        <taxon>Basidiomycota</taxon>
        <taxon>Agaricomycotina</taxon>
        <taxon>Agaricomycetes</taxon>
        <taxon>Agaricomycetidae</taxon>
        <taxon>Agaricales</taxon>
        <taxon>Marasmiineae</taxon>
        <taxon>Physalacriaceae</taxon>
        <taxon>Desarmillaria</taxon>
    </lineage>
</organism>
<reference evidence="1" key="1">
    <citation type="submission" date="2023-06" db="EMBL/GenBank/DDBJ databases">
        <authorList>
            <consortium name="Lawrence Berkeley National Laboratory"/>
            <person name="Ahrendt S."/>
            <person name="Sahu N."/>
            <person name="Indic B."/>
            <person name="Wong-Bajracharya J."/>
            <person name="Merenyi Z."/>
            <person name="Ke H.-M."/>
            <person name="Monk M."/>
            <person name="Kocsube S."/>
            <person name="Drula E."/>
            <person name="Lipzen A."/>
            <person name="Balint B."/>
            <person name="Henrissat B."/>
            <person name="Andreopoulos B."/>
            <person name="Martin F.M."/>
            <person name="Harder C.B."/>
            <person name="Rigling D."/>
            <person name="Ford K.L."/>
            <person name="Foster G.D."/>
            <person name="Pangilinan J."/>
            <person name="Papanicolaou A."/>
            <person name="Barry K."/>
            <person name="LaButti K."/>
            <person name="Viragh M."/>
            <person name="Koriabine M."/>
            <person name="Yan M."/>
            <person name="Riley R."/>
            <person name="Champramary S."/>
            <person name="Plett K.L."/>
            <person name="Tsai I.J."/>
            <person name="Slot J."/>
            <person name="Sipos G."/>
            <person name="Plett J."/>
            <person name="Nagy L.G."/>
            <person name="Grigoriev I.V."/>
        </authorList>
    </citation>
    <scope>NUCLEOTIDE SEQUENCE</scope>
    <source>
        <strain evidence="1">CCBAS 213</strain>
    </source>
</reference>
<proteinExistence type="predicted"/>
<evidence type="ECO:0000313" key="2">
    <source>
        <dbReference type="Proteomes" id="UP001175211"/>
    </source>
</evidence>
<dbReference type="RefSeq" id="XP_060323430.1">
    <property type="nucleotide sequence ID" value="XM_060466163.1"/>
</dbReference>
<protein>
    <submittedName>
        <fullName evidence="1">Uncharacterized protein</fullName>
    </submittedName>
</protein>
<sequence>MRKPSLSLRKRWIDVRVSSLYHERTWIALGLFTNSLMLLWALCDTYVRARNISDASCAYELKICRDASDRCYPRGTCPHSNRCSNIGFNITVYIFLYSFHCRLRPIDIMTDYRSRVCHAIKLFGDGLDYHNSHTHQSSPCRKLDVSRTAVGIQLRNILILVRHRLCSQDTPLGLDWRLLISDIPHTITGIKLVTWLVQ</sequence>
<accession>A0AA39MM88</accession>
<dbReference type="AlphaFoldDB" id="A0AA39MM88"/>
<gene>
    <name evidence="1" type="ORF">EV420DRAFT_1165478</name>
</gene>
<name>A0AA39MM88_ARMTA</name>
<dbReference type="GeneID" id="85349711"/>
<comment type="caution">
    <text evidence="1">The sequence shown here is derived from an EMBL/GenBank/DDBJ whole genome shotgun (WGS) entry which is preliminary data.</text>
</comment>
<dbReference type="EMBL" id="JAUEPS010000080">
    <property type="protein sequence ID" value="KAK0439981.1"/>
    <property type="molecule type" value="Genomic_DNA"/>
</dbReference>
<keyword evidence="2" id="KW-1185">Reference proteome</keyword>
<dbReference type="Proteomes" id="UP001175211">
    <property type="component" value="Unassembled WGS sequence"/>
</dbReference>